<sequence length="420" mass="48578">MATRKFKRDIVPQTKRPSLRSKNEAPVKIHCAADNLGPLKRTRSKTEVTQGPDQKRRAVFGDITNKKKSTKIIEKGSKLPVKKQGVTKITKSTIVLKPKCNPKQEEPQIEELTKALQPIDLARDNPESSPVIIVDLEPPKVEEPEVPKVDYDAFDKEHMKDPFWEAIYAKDIFDYYQEQECNYAVPDYMSSKQNDITSEMRSILMDWLVEVQTSFELHHETLYLAVKLVDMYLSKVAIKRAHLQLVGTAAMFIACKYDERILPQCDDFLYMCDNAYSMEKLFDMEKKIFVAVDFRLGIPLSYRFLRRYCKVANFETKTLTLARYILELSLLDYNFACDKESLKAAGCLWLALKMEALEWNAMLTHHSGYSEEEAKKMAKKLNYMLLHPSFNAVNEVYNKYSNQVFMEVAEIPKLSMAQLD</sequence>
<keyword evidence="1" id="KW-0195">Cyclin</keyword>
<protein>
    <submittedName>
        <fullName evidence="3">G2/mitotic-specific cyclin-B3</fullName>
    </submittedName>
</protein>
<dbReference type="InterPro" id="IPR036915">
    <property type="entry name" value="Cyclin-like_sf"/>
</dbReference>
<dbReference type="Pfam" id="PF00134">
    <property type="entry name" value="Cyclin_N"/>
    <property type="match status" value="1"/>
</dbReference>
<proteinExistence type="inferred from homology"/>
<dbReference type="InterPro" id="IPR046965">
    <property type="entry name" value="Cyclin_A/B-like"/>
</dbReference>
<comment type="similarity">
    <text evidence="1">Belongs to the cyclin family.</text>
</comment>
<evidence type="ECO:0000313" key="2">
    <source>
        <dbReference type="Proteomes" id="UP000515154"/>
    </source>
</evidence>
<reference evidence="3" key="1">
    <citation type="submission" date="2025-08" db="UniProtKB">
        <authorList>
            <consortium name="RefSeq"/>
        </authorList>
    </citation>
    <scope>IDENTIFICATION</scope>
</reference>
<keyword evidence="2" id="KW-1185">Reference proteome</keyword>
<dbReference type="PANTHER" id="PTHR10177">
    <property type="entry name" value="CYCLINS"/>
    <property type="match status" value="1"/>
</dbReference>
<dbReference type="InterPro" id="IPR006671">
    <property type="entry name" value="Cyclin_N"/>
</dbReference>
<dbReference type="GO" id="GO:0051301">
    <property type="term" value="P:cell division"/>
    <property type="evidence" value="ECO:0007669"/>
    <property type="project" value="UniProtKB-KW"/>
</dbReference>
<dbReference type="SMART" id="SM00385">
    <property type="entry name" value="CYCLIN"/>
    <property type="match status" value="2"/>
</dbReference>
<gene>
    <name evidence="3" type="primary">LOC115211939</name>
</gene>
<evidence type="ECO:0000256" key="1">
    <source>
        <dbReference type="RuleBase" id="RU000383"/>
    </source>
</evidence>
<dbReference type="AlphaFoldDB" id="A0A6P7SEW5"/>
<accession>A0A6P7SEW5</accession>
<dbReference type="RefSeq" id="XP_029636553.1">
    <property type="nucleotide sequence ID" value="XM_029780693.2"/>
</dbReference>
<organism evidence="2 3">
    <name type="scientific">Octopus sinensis</name>
    <name type="common">East Asian common octopus</name>
    <dbReference type="NCBI Taxonomy" id="2607531"/>
    <lineage>
        <taxon>Eukaryota</taxon>
        <taxon>Metazoa</taxon>
        <taxon>Spiralia</taxon>
        <taxon>Lophotrochozoa</taxon>
        <taxon>Mollusca</taxon>
        <taxon>Cephalopoda</taxon>
        <taxon>Coleoidea</taxon>
        <taxon>Octopodiformes</taxon>
        <taxon>Octopoda</taxon>
        <taxon>Incirrata</taxon>
        <taxon>Octopodidae</taxon>
        <taxon>Octopus</taxon>
    </lineage>
</organism>
<dbReference type="Proteomes" id="UP000515154">
    <property type="component" value="Linkage group LG5"/>
</dbReference>
<dbReference type="KEGG" id="osn:115211939"/>
<name>A0A6P7SEW5_9MOLL</name>
<dbReference type="Pfam" id="PF02984">
    <property type="entry name" value="Cyclin_C"/>
    <property type="match status" value="1"/>
</dbReference>
<dbReference type="SMART" id="SM01332">
    <property type="entry name" value="Cyclin_C"/>
    <property type="match status" value="1"/>
</dbReference>
<dbReference type="GO" id="GO:0016538">
    <property type="term" value="F:cyclin-dependent protein serine/threonine kinase regulator activity"/>
    <property type="evidence" value="ECO:0007669"/>
    <property type="project" value="InterPro"/>
</dbReference>
<dbReference type="InterPro" id="IPR013763">
    <property type="entry name" value="Cyclin-like_dom"/>
</dbReference>
<dbReference type="InterPro" id="IPR004367">
    <property type="entry name" value="Cyclin_C-dom"/>
</dbReference>
<evidence type="ECO:0000313" key="3">
    <source>
        <dbReference type="RefSeq" id="XP_029636553.1"/>
    </source>
</evidence>
<dbReference type="PIRSF" id="PIRSF001771">
    <property type="entry name" value="Cyclin_A_B_D_E"/>
    <property type="match status" value="1"/>
</dbReference>
<dbReference type="InterPro" id="IPR039361">
    <property type="entry name" value="Cyclin"/>
</dbReference>
<dbReference type="Gene3D" id="1.10.472.10">
    <property type="entry name" value="Cyclin-like"/>
    <property type="match status" value="2"/>
</dbReference>
<dbReference type="GO" id="GO:0044772">
    <property type="term" value="P:mitotic cell cycle phase transition"/>
    <property type="evidence" value="ECO:0007669"/>
    <property type="project" value="InterPro"/>
</dbReference>
<dbReference type="FunFam" id="1.10.472.10:FF:000001">
    <property type="entry name" value="G2/mitotic-specific cyclin"/>
    <property type="match status" value="1"/>
</dbReference>
<dbReference type="SUPFAM" id="SSF47954">
    <property type="entry name" value="Cyclin-like"/>
    <property type="match status" value="2"/>
</dbReference>